<name>A0A7W9Q716_9ACTN</name>
<evidence type="ECO:0000256" key="3">
    <source>
        <dbReference type="ARBA" id="ARBA00023098"/>
    </source>
</evidence>
<dbReference type="PANTHER" id="PTHR10272:SF0">
    <property type="entry name" value="PLATELET-ACTIVATING FACTOR ACETYLHYDROLASE"/>
    <property type="match status" value="1"/>
</dbReference>
<protein>
    <submittedName>
        <fullName evidence="5">Dienelactone hydrolase</fullName>
    </submittedName>
</protein>
<keyword evidence="3" id="KW-0443">Lipid metabolism</keyword>
<keyword evidence="1 5" id="KW-0378">Hydrolase</keyword>
<comment type="caution">
    <text evidence="5">The sequence shown here is derived from an EMBL/GenBank/DDBJ whole genome shotgun (WGS) entry which is preliminary data.</text>
</comment>
<keyword evidence="4" id="KW-0732">Signal</keyword>
<dbReference type="GO" id="GO:0003847">
    <property type="term" value="F:1-alkyl-2-acetylglycerophosphocholine esterase activity"/>
    <property type="evidence" value="ECO:0007669"/>
    <property type="project" value="TreeGrafter"/>
</dbReference>
<dbReference type="EMBL" id="JACHJL010000002">
    <property type="protein sequence ID" value="MBB5933912.1"/>
    <property type="molecule type" value="Genomic_DNA"/>
</dbReference>
<feature type="chain" id="PRO_5039500922" evidence="4">
    <location>
        <begin position="29"/>
        <end position="430"/>
    </location>
</feature>
<dbReference type="Gene3D" id="3.40.50.1820">
    <property type="entry name" value="alpha/beta hydrolase"/>
    <property type="match status" value="1"/>
</dbReference>
<dbReference type="PANTHER" id="PTHR10272">
    <property type="entry name" value="PLATELET-ACTIVATING FACTOR ACETYLHYDROLASE"/>
    <property type="match status" value="1"/>
</dbReference>
<dbReference type="InterPro" id="IPR029058">
    <property type="entry name" value="AB_hydrolase_fold"/>
</dbReference>
<accession>A0A7W9Q716</accession>
<keyword evidence="6" id="KW-1185">Reference proteome</keyword>
<dbReference type="AlphaFoldDB" id="A0A7W9Q716"/>
<dbReference type="GO" id="GO:0016042">
    <property type="term" value="P:lipid catabolic process"/>
    <property type="evidence" value="ECO:0007669"/>
    <property type="project" value="UniProtKB-KW"/>
</dbReference>
<evidence type="ECO:0000256" key="2">
    <source>
        <dbReference type="ARBA" id="ARBA00022963"/>
    </source>
</evidence>
<reference evidence="5 6" key="1">
    <citation type="submission" date="2020-08" db="EMBL/GenBank/DDBJ databases">
        <title>Genomic Encyclopedia of Type Strains, Phase III (KMG-III): the genomes of soil and plant-associated and newly described type strains.</title>
        <authorList>
            <person name="Whitman W."/>
        </authorList>
    </citation>
    <scope>NUCLEOTIDE SEQUENCE [LARGE SCALE GENOMIC DNA]</scope>
    <source>
        <strain evidence="5 6">CECT 8305</strain>
    </source>
</reference>
<dbReference type="Proteomes" id="UP000588098">
    <property type="component" value="Unassembled WGS sequence"/>
</dbReference>
<evidence type="ECO:0000256" key="1">
    <source>
        <dbReference type="ARBA" id="ARBA00022801"/>
    </source>
</evidence>
<dbReference type="Pfam" id="PF03403">
    <property type="entry name" value="PAF-AH_p_II"/>
    <property type="match status" value="1"/>
</dbReference>
<proteinExistence type="predicted"/>
<evidence type="ECO:0000313" key="6">
    <source>
        <dbReference type="Proteomes" id="UP000588098"/>
    </source>
</evidence>
<organism evidence="5 6">
    <name type="scientific">Streptomyces zagrosensis</name>
    <dbReference type="NCBI Taxonomy" id="1042984"/>
    <lineage>
        <taxon>Bacteria</taxon>
        <taxon>Bacillati</taxon>
        <taxon>Actinomycetota</taxon>
        <taxon>Actinomycetes</taxon>
        <taxon>Kitasatosporales</taxon>
        <taxon>Streptomycetaceae</taxon>
        <taxon>Streptomyces</taxon>
    </lineage>
</organism>
<dbReference type="RefSeq" id="WP_184569226.1">
    <property type="nucleotide sequence ID" value="NZ_JACHJL010000002.1"/>
</dbReference>
<sequence>MSRIRRTSAALVLSLALALPLSTAYASAAAPQSAASAPSARTAAAQAISSRTAAPAADTQLRIPRLSGPYAVGRNVRHLVDHTRQDPWVPSAQRELMVSVYYPARPAHPARLDGGGSGKARAPYMSIEEVRLFLQGKKLDAVLDAEQVSATRTHARTDARPARGTHPLLVLSPGFTLPRATLTLLSEDLASRGYVVALLDHAYETFGTTFPGGRVLTCRACEVVEQEPTDAAEKRRMGEAAEDRAADISFVIDELKRRHPVSGQPARWQHSAMIDFSRIGAAGHSIGGNAAAYAMSVDHRIRAGVNMDGSFFAPVPRSGLGARPFLMLGTETDHAPNGADTTWPRDWARLDGWKRWLTVRGAGHFSFLDLPVLGAQLGITDPTAPLPGRRAGKITTAYVGAFFDQHLRGVHQRLLTGPSHAHPEVTFRNP</sequence>
<evidence type="ECO:0000313" key="5">
    <source>
        <dbReference type="EMBL" id="MBB5933912.1"/>
    </source>
</evidence>
<keyword evidence="2" id="KW-0442">Lipid degradation</keyword>
<feature type="signal peptide" evidence="4">
    <location>
        <begin position="1"/>
        <end position="28"/>
    </location>
</feature>
<evidence type="ECO:0000256" key="4">
    <source>
        <dbReference type="SAM" id="SignalP"/>
    </source>
</evidence>
<dbReference type="SUPFAM" id="SSF53474">
    <property type="entry name" value="alpha/beta-Hydrolases"/>
    <property type="match status" value="1"/>
</dbReference>
<gene>
    <name evidence="5" type="ORF">FHS42_000938</name>
</gene>